<keyword evidence="1" id="KW-0175">Coiled coil</keyword>
<evidence type="ECO:0000313" key="2">
    <source>
        <dbReference type="EMBL" id="UUI70525.1"/>
    </source>
</evidence>
<accession>A0ABY5KN84</accession>
<sequence length="199" mass="20719">MNSPRENAAMQTTDVEALRVMTEVTLRASGADVPAAGGSVTVGSRVGELAQHSLGHIHHARQLLASQPVVTGTRFALPKRLLLRGSRLFTHRIVAAGSELADAVETLLQVHNEALDEFERQANALRAQLATAELALQDQFDGLAGAGSTGPASGDGATASSATASLEARVRLLEAELASVRALNATPAVDRQQVEGDDA</sequence>
<dbReference type="RefSeq" id="WP_227575828.1">
    <property type="nucleotide sequence ID" value="NZ_CP101987.1"/>
</dbReference>
<dbReference type="Proteomes" id="UP001316384">
    <property type="component" value="Chromosome"/>
</dbReference>
<reference evidence="2 3" key="1">
    <citation type="submission" date="2022-07" db="EMBL/GenBank/DDBJ databases">
        <title>Novel species in genus cellulomonas.</title>
        <authorList>
            <person name="Ye L."/>
        </authorList>
    </citation>
    <scope>NUCLEOTIDE SEQUENCE [LARGE SCALE GENOMIC DNA]</scope>
    <source>
        <strain evidence="3">zg-B89</strain>
    </source>
</reference>
<organism evidence="2 3">
    <name type="scientific">Cellulomonas xiejunii</name>
    <dbReference type="NCBI Taxonomy" id="2968083"/>
    <lineage>
        <taxon>Bacteria</taxon>
        <taxon>Bacillati</taxon>
        <taxon>Actinomycetota</taxon>
        <taxon>Actinomycetes</taxon>
        <taxon>Micrococcales</taxon>
        <taxon>Cellulomonadaceae</taxon>
        <taxon>Cellulomonas</taxon>
    </lineage>
</organism>
<gene>
    <name evidence="2" type="ORF">NP048_11995</name>
</gene>
<protein>
    <submittedName>
        <fullName evidence="2">Uncharacterized protein</fullName>
    </submittedName>
</protein>
<evidence type="ECO:0000313" key="3">
    <source>
        <dbReference type="Proteomes" id="UP001316384"/>
    </source>
</evidence>
<name>A0ABY5KN84_9CELL</name>
<keyword evidence="3" id="KW-1185">Reference proteome</keyword>
<feature type="coiled-coil region" evidence="1">
    <location>
        <begin position="101"/>
        <end position="135"/>
    </location>
</feature>
<proteinExistence type="predicted"/>
<dbReference type="EMBL" id="CP101987">
    <property type="protein sequence ID" value="UUI70525.1"/>
    <property type="molecule type" value="Genomic_DNA"/>
</dbReference>
<evidence type="ECO:0000256" key="1">
    <source>
        <dbReference type="SAM" id="Coils"/>
    </source>
</evidence>